<dbReference type="PANTHER" id="PTHR43031:SF18">
    <property type="entry name" value="RHODANESE-RELATED SULFURTRANSFERASES"/>
    <property type="match status" value="1"/>
</dbReference>
<keyword evidence="1" id="KW-0812">Transmembrane</keyword>
<evidence type="ECO:0000256" key="1">
    <source>
        <dbReference type="SAM" id="Phobius"/>
    </source>
</evidence>
<protein>
    <submittedName>
        <fullName evidence="3">Rhodanese-related sulfurtransferase</fullName>
    </submittedName>
</protein>
<dbReference type="InterPro" id="IPR050229">
    <property type="entry name" value="GlpE_sulfurtransferase"/>
</dbReference>
<proteinExistence type="predicted"/>
<organism evidence="3 4">
    <name type="scientific">Paenibacillus qinlingensis</name>
    <dbReference type="NCBI Taxonomy" id="1837343"/>
    <lineage>
        <taxon>Bacteria</taxon>
        <taxon>Bacillati</taxon>
        <taxon>Bacillota</taxon>
        <taxon>Bacilli</taxon>
        <taxon>Bacillales</taxon>
        <taxon>Paenibacillaceae</taxon>
        <taxon>Paenibacillus</taxon>
    </lineage>
</organism>
<keyword evidence="1" id="KW-0472">Membrane</keyword>
<dbReference type="PANTHER" id="PTHR43031">
    <property type="entry name" value="FAD-DEPENDENT OXIDOREDUCTASE"/>
    <property type="match status" value="1"/>
</dbReference>
<reference evidence="3 4" key="1">
    <citation type="submission" date="2023-07" db="EMBL/GenBank/DDBJ databases">
        <title>Sorghum-associated microbial communities from plants grown in Nebraska, USA.</title>
        <authorList>
            <person name="Schachtman D."/>
        </authorList>
    </citation>
    <scope>NUCLEOTIDE SEQUENCE [LARGE SCALE GENOMIC DNA]</scope>
    <source>
        <strain evidence="3 4">CC258</strain>
    </source>
</reference>
<dbReference type="Pfam" id="PF00581">
    <property type="entry name" value="Rhodanese"/>
    <property type="match status" value="1"/>
</dbReference>
<dbReference type="RefSeq" id="WP_310502063.1">
    <property type="nucleotide sequence ID" value="NZ_JAVDSB010000018.1"/>
</dbReference>
<dbReference type="InterPro" id="IPR036873">
    <property type="entry name" value="Rhodanese-like_dom_sf"/>
</dbReference>
<dbReference type="CDD" id="cd00158">
    <property type="entry name" value="RHOD"/>
    <property type="match status" value="1"/>
</dbReference>
<dbReference type="Gene3D" id="3.40.250.10">
    <property type="entry name" value="Rhodanese-like domain"/>
    <property type="match status" value="1"/>
</dbReference>
<keyword evidence="4" id="KW-1185">Reference proteome</keyword>
<evidence type="ECO:0000259" key="2">
    <source>
        <dbReference type="PROSITE" id="PS50206"/>
    </source>
</evidence>
<dbReference type="SUPFAM" id="SSF52821">
    <property type="entry name" value="Rhodanese/Cell cycle control phosphatase"/>
    <property type="match status" value="1"/>
</dbReference>
<name>A0ABU1P6H4_9BACL</name>
<dbReference type="InterPro" id="IPR001763">
    <property type="entry name" value="Rhodanese-like_dom"/>
</dbReference>
<comment type="caution">
    <text evidence="3">The sequence shown here is derived from an EMBL/GenBank/DDBJ whole genome shotgun (WGS) entry which is preliminary data.</text>
</comment>
<accession>A0ABU1P6H4</accession>
<feature type="transmembrane region" description="Helical" evidence="1">
    <location>
        <begin position="6"/>
        <end position="23"/>
    </location>
</feature>
<keyword evidence="1" id="KW-1133">Transmembrane helix</keyword>
<sequence length="135" mass="15110">MDSTMIFNIVALGFIVFFFYSRFAGVKGLRNLSSEQFQEAMAVDKDKHVLIDVREPGELKQGYIPGAVNMPLSTMNRRLAEIPKDRPVYLYCRSGMRSKQAARILRRNGFSELSHLKGGMMAWKGSVTQQSSGGA</sequence>
<dbReference type="EMBL" id="JAVDSB010000018">
    <property type="protein sequence ID" value="MDR6554647.1"/>
    <property type="molecule type" value="Genomic_DNA"/>
</dbReference>
<evidence type="ECO:0000313" key="3">
    <source>
        <dbReference type="EMBL" id="MDR6554647.1"/>
    </source>
</evidence>
<evidence type="ECO:0000313" key="4">
    <source>
        <dbReference type="Proteomes" id="UP001267290"/>
    </source>
</evidence>
<dbReference type="SMART" id="SM00450">
    <property type="entry name" value="RHOD"/>
    <property type="match status" value="1"/>
</dbReference>
<dbReference type="PROSITE" id="PS50206">
    <property type="entry name" value="RHODANESE_3"/>
    <property type="match status" value="1"/>
</dbReference>
<gene>
    <name evidence="3" type="ORF">J2736_005877</name>
</gene>
<dbReference type="Proteomes" id="UP001267290">
    <property type="component" value="Unassembled WGS sequence"/>
</dbReference>
<feature type="domain" description="Rhodanese" evidence="2">
    <location>
        <begin position="44"/>
        <end position="132"/>
    </location>
</feature>